<reference evidence="1 2" key="1">
    <citation type="submission" date="2024-06" db="EMBL/GenBank/DDBJ databases">
        <title>Genomic Encyclopedia of Type Strains, Phase IV (KMG-IV): sequencing the most valuable type-strain genomes for metagenomic binning, comparative biology and taxonomic classification.</title>
        <authorList>
            <person name="Goeker M."/>
        </authorList>
    </citation>
    <scope>NUCLEOTIDE SEQUENCE [LARGE SCALE GENOMIC DNA]</scope>
    <source>
        <strain evidence="1 2">DSM 21331</strain>
    </source>
</reference>
<keyword evidence="1" id="KW-0966">Cell projection</keyword>
<sequence length="115" mass="12792">MYQFSYAEILEEAPAIARERERVAFDRALDLLRLADRPDAEQTDRATAAGFLQSLWGVLIDDLQSEENGLPPDLRADLVSIGLWSMHEANAVIATPQRDLSALITVNTAIRDGLR</sequence>
<accession>A0ABV2KYQ5</accession>
<evidence type="ECO:0000313" key="1">
    <source>
        <dbReference type="EMBL" id="MET3690700.1"/>
    </source>
</evidence>
<organism evidence="1 2">
    <name type="scientific">Methylobacterium goesingense</name>
    <dbReference type="NCBI Taxonomy" id="243690"/>
    <lineage>
        <taxon>Bacteria</taxon>
        <taxon>Pseudomonadati</taxon>
        <taxon>Pseudomonadota</taxon>
        <taxon>Alphaproteobacteria</taxon>
        <taxon>Hyphomicrobiales</taxon>
        <taxon>Methylobacteriaceae</taxon>
        <taxon>Methylobacterium</taxon>
    </lineage>
</organism>
<keyword evidence="2" id="KW-1185">Reference proteome</keyword>
<dbReference type="NCBIfam" id="NF009434">
    <property type="entry name" value="PRK12793.1"/>
    <property type="match status" value="1"/>
</dbReference>
<dbReference type="Pfam" id="PF07309">
    <property type="entry name" value="FlaF"/>
    <property type="match status" value="1"/>
</dbReference>
<gene>
    <name evidence="1" type="ORF">ABID43_000219</name>
</gene>
<dbReference type="InterPro" id="IPR010845">
    <property type="entry name" value="FlaF"/>
</dbReference>
<keyword evidence="1" id="KW-0969">Cilium</keyword>
<proteinExistence type="predicted"/>
<evidence type="ECO:0000313" key="2">
    <source>
        <dbReference type="Proteomes" id="UP001549145"/>
    </source>
</evidence>
<comment type="caution">
    <text evidence="1">The sequence shown here is derived from an EMBL/GenBank/DDBJ whole genome shotgun (WGS) entry which is preliminary data.</text>
</comment>
<keyword evidence="1" id="KW-0282">Flagellum</keyword>
<name>A0ABV2KYQ5_9HYPH</name>
<dbReference type="Proteomes" id="UP001549145">
    <property type="component" value="Unassembled WGS sequence"/>
</dbReference>
<protein>
    <submittedName>
        <fullName evidence="1">Flagellar protein FlaF</fullName>
    </submittedName>
</protein>
<dbReference type="RefSeq" id="WP_238279915.1">
    <property type="nucleotide sequence ID" value="NZ_BPQL01000069.1"/>
</dbReference>
<dbReference type="EMBL" id="JBEPMM010000001">
    <property type="protein sequence ID" value="MET3690700.1"/>
    <property type="molecule type" value="Genomic_DNA"/>
</dbReference>